<name>A0ABW8T3Y4_9CLOT</name>
<dbReference type="CDD" id="cd00130">
    <property type="entry name" value="PAS"/>
    <property type="match status" value="1"/>
</dbReference>
<dbReference type="CDD" id="cd00082">
    <property type="entry name" value="HisKA"/>
    <property type="match status" value="1"/>
</dbReference>
<dbReference type="NCBIfam" id="TIGR00229">
    <property type="entry name" value="sensory_box"/>
    <property type="match status" value="1"/>
</dbReference>
<dbReference type="SMART" id="SM00388">
    <property type="entry name" value="HisKA"/>
    <property type="match status" value="1"/>
</dbReference>
<dbReference type="Pfam" id="PF00512">
    <property type="entry name" value="HisKA"/>
    <property type="match status" value="1"/>
</dbReference>
<keyword evidence="6 13" id="KW-0812">Transmembrane</keyword>
<organism evidence="17 18">
    <name type="scientific">Candidatus Clostridium stratigraminis</name>
    <dbReference type="NCBI Taxonomy" id="3381661"/>
    <lineage>
        <taxon>Bacteria</taxon>
        <taxon>Bacillati</taxon>
        <taxon>Bacillota</taxon>
        <taxon>Clostridia</taxon>
        <taxon>Eubacteriales</taxon>
        <taxon>Clostridiaceae</taxon>
        <taxon>Clostridium</taxon>
    </lineage>
</organism>
<keyword evidence="18" id="KW-1185">Reference proteome</keyword>
<evidence type="ECO:0000256" key="7">
    <source>
        <dbReference type="ARBA" id="ARBA00022741"/>
    </source>
</evidence>
<feature type="transmembrane region" description="Helical" evidence="13">
    <location>
        <begin position="12"/>
        <end position="33"/>
    </location>
</feature>
<evidence type="ECO:0000256" key="5">
    <source>
        <dbReference type="ARBA" id="ARBA00022679"/>
    </source>
</evidence>
<evidence type="ECO:0000256" key="1">
    <source>
        <dbReference type="ARBA" id="ARBA00000085"/>
    </source>
</evidence>
<evidence type="ECO:0000256" key="6">
    <source>
        <dbReference type="ARBA" id="ARBA00022692"/>
    </source>
</evidence>
<dbReference type="InterPro" id="IPR005467">
    <property type="entry name" value="His_kinase_dom"/>
</dbReference>
<evidence type="ECO:0000259" key="15">
    <source>
        <dbReference type="PROSITE" id="PS50112"/>
    </source>
</evidence>
<feature type="domain" description="PAS" evidence="15">
    <location>
        <begin position="235"/>
        <end position="275"/>
    </location>
</feature>
<dbReference type="PANTHER" id="PTHR42878">
    <property type="entry name" value="TWO-COMPONENT HISTIDINE KINASE"/>
    <property type="match status" value="1"/>
</dbReference>
<keyword evidence="12 13" id="KW-0472">Membrane</keyword>
<protein>
    <recommendedName>
        <fullName evidence="3">histidine kinase</fullName>
        <ecNumber evidence="3">2.7.13.3</ecNumber>
    </recommendedName>
</protein>
<dbReference type="InterPro" id="IPR036890">
    <property type="entry name" value="HATPase_C_sf"/>
</dbReference>
<dbReference type="CDD" id="cd00075">
    <property type="entry name" value="HATPase"/>
    <property type="match status" value="1"/>
</dbReference>
<dbReference type="SUPFAM" id="SSF55874">
    <property type="entry name" value="ATPase domain of HSP90 chaperone/DNA topoisomerase II/histidine kinase"/>
    <property type="match status" value="1"/>
</dbReference>
<keyword evidence="10 13" id="KW-1133">Transmembrane helix</keyword>
<feature type="domain" description="Histidine kinase" evidence="14">
    <location>
        <begin position="353"/>
        <end position="567"/>
    </location>
</feature>
<keyword evidence="8 17" id="KW-0418">Kinase</keyword>
<evidence type="ECO:0000256" key="3">
    <source>
        <dbReference type="ARBA" id="ARBA00012438"/>
    </source>
</evidence>
<dbReference type="SMART" id="SM00304">
    <property type="entry name" value="HAMP"/>
    <property type="match status" value="1"/>
</dbReference>
<evidence type="ECO:0000256" key="2">
    <source>
        <dbReference type="ARBA" id="ARBA00004141"/>
    </source>
</evidence>
<sequence>MKKKLLSSTLGVLFLSVVILTTLFILIINHQYIETIKENLAQNNNLVINLIKTDNLKNREDFFKNNLHDFDIRVTYINKEGNVIFDSEADSETMNNHNDRPEIKDARANGVGYSDRYSVSVHRKMIYAATSFDDGYIIRSSMPVALVYGFENKYIRYYLITIVLVLILAALVSSKLSHGILKPIKELQNITSNVAKGELHKRVVINSRDEIGDLGRAFNDMADKLQFSLKDVTDKQNRLEAILKSMDSGVIAIDKNSKVIMINPYAEEIFGLNKNIIGQNLMDNIRDFELEDLFRHSSYDYNEIKVLWPRERELRIKTADIINSGELIGKVAVLQDITDIKRLENMRSQFVANVSHELKTPLTSIKGFAETLKYVEDPDKKIKFLDIINDEAERLTRLINDILTLSSLEQHKLEKNEVVNVNTIVDNVYNLMKNTAESKNITLSVSGKTVPNIIGDSDMFKQMLINLVDNAIKYSGKNAKVTIGTDYSQTKCILWVEDTGVGMTKEHLDRIFERFYRVDKARSRAEGGTGLGLAIVKHIVLSLNGNINVYSEPSKGTKFIIEIPIKIG</sequence>
<comment type="subcellular location">
    <subcellularLocation>
        <location evidence="2">Membrane</location>
        <topology evidence="2">Multi-pass membrane protein</topology>
    </subcellularLocation>
</comment>
<dbReference type="SUPFAM" id="SSF55785">
    <property type="entry name" value="PYP-like sensor domain (PAS domain)"/>
    <property type="match status" value="1"/>
</dbReference>
<dbReference type="SMART" id="SM00387">
    <property type="entry name" value="HATPase_c"/>
    <property type="match status" value="1"/>
</dbReference>
<dbReference type="GO" id="GO:0016301">
    <property type="term" value="F:kinase activity"/>
    <property type="evidence" value="ECO:0007669"/>
    <property type="project" value="UniProtKB-KW"/>
</dbReference>
<dbReference type="InterPro" id="IPR003661">
    <property type="entry name" value="HisK_dim/P_dom"/>
</dbReference>
<accession>A0ABW8T3Y4</accession>
<evidence type="ECO:0000256" key="10">
    <source>
        <dbReference type="ARBA" id="ARBA00022989"/>
    </source>
</evidence>
<dbReference type="Gene3D" id="3.30.565.10">
    <property type="entry name" value="Histidine kinase-like ATPase, C-terminal domain"/>
    <property type="match status" value="1"/>
</dbReference>
<dbReference type="CDD" id="cd06225">
    <property type="entry name" value="HAMP"/>
    <property type="match status" value="1"/>
</dbReference>
<dbReference type="NCBIfam" id="NF046044">
    <property type="entry name" value="PnpS"/>
    <property type="match status" value="1"/>
</dbReference>
<reference evidence="17 18" key="1">
    <citation type="submission" date="2024-11" db="EMBL/GenBank/DDBJ databases">
        <authorList>
            <person name="Heng Y.C."/>
            <person name="Lim A.C.H."/>
            <person name="Lee J.K.Y."/>
            <person name="Kittelmann S."/>
        </authorList>
    </citation>
    <scope>NUCLEOTIDE SEQUENCE [LARGE SCALE GENOMIC DNA]</scope>
    <source>
        <strain evidence="17 18">WILCCON 0185</strain>
    </source>
</reference>
<dbReference type="SMART" id="SM00091">
    <property type="entry name" value="PAS"/>
    <property type="match status" value="1"/>
</dbReference>
<dbReference type="InterPro" id="IPR050351">
    <property type="entry name" value="BphY/WalK/GraS-like"/>
</dbReference>
<feature type="domain" description="HAMP" evidence="16">
    <location>
        <begin position="178"/>
        <end position="230"/>
    </location>
</feature>
<dbReference type="InterPro" id="IPR035965">
    <property type="entry name" value="PAS-like_dom_sf"/>
</dbReference>
<evidence type="ECO:0000259" key="16">
    <source>
        <dbReference type="PROSITE" id="PS50885"/>
    </source>
</evidence>
<dbReference type="Proteomes" id="UP001623591">
    <property type="component" value="Unassembled WGS sequence"/>
</dbReference>
<evidence type="ECO:0000259" key="14">
    <source>
        <dbReference type="PROSITE" id="PS50109"/>
    </source>
</evidence>
<dbReference type="SUPFAM" id="SSF158472">
    <property type="entry name" value="HAMP domain-like"/>
    <property type="match status" value="1"/>
</dbReference>
<dbReference type="Gene3D" id="1.10.287.130">
    <property type="match status" value="1"/>
</dbReference>
<gene>
    <name evidence="17" type="primary">pnpS</name>
    <name evidence="17" type="ORF">ACJDUG_08785</name>
</gene>
<dbReference type="InterPro" id="IPR000014">
    <property type="entry name" value="PAS"/>
</dbReference>
<dbReference type="PANTHER" id="PTHR42878:SF7">
    <property type="entry name" value="SENSOR HISTIDINE KINASE GLRK"/>
    <property type="match status" value="1"/>
</dbReference>
<dbReference type="Pfam" id="PF02518">
    <property type="entry name" value="HATPase_c"/>
    <property type="match status" value="1"/>
</dbReference>
<comment type="catalytic activity">
    <reaction evidence="1">
        <text>ATP + protein L-histidine = ADP + protein N-phospho-L-histidine.</text>
        <dbReference type="EC" id="2.7.13.3"/>
    </reaction>
</comment>
<keyword evidence="4" id="KW-0597">Phosphoprotein</keyword>
<keyword evidence="5" id="KW-0808">Transferase</keyword>
<dbReference type="EC" id="2.7.13.3" evidence="3"/>
<dbReference type="PRINTS" id="PR00344">
    <property type="entry name" value="BCTRLSENSOR"/>
</dbReference>
<dbReference type="Pfam" id="PF00672">
    <property type="entry name" value="HAMP"/>
    <property type="match status" value="1"/>
</dbReference>
<dbReference type="PROSITE" id="PS50112">
    <property type="entry name" value="PAS"/>
    <property type="match status" value="1"/>
</dbReference>
<evidence type="ECO:0000256" key="13">
    <source>
        <dbReference type="SAM" id="Phobius"/>
    </source>
</evidence>
<proteinExistence type="predicted"/>
<evidence type="ECO:0000256" key="9">
    <source>
        <dbReference type="ARBA" id="ARBA00022840"/>
    </source>
</evidence>
<keyword evidence="7" id="KW-0547">Nucleotide-binding</keyword>
<dbReference type="SUPFAM" id="SSF47384">
    <property type="entry name" value="Homodimeric domain of signal transducing histidine kinase"/>
    <property type="match status" value="1"/>
</dbReference>
<evidence type="ECO:0000256" key="12">
    <source>
        <dbReference type="ARBA" id="ARBA00023136"/>
    </source>
</evidence>
<dbReference type="RefSeq" id="WP_406769518.1">
    <property type="nucleotide sequence ID" value="NZ_JBJHZZ010000004.1"/>
</dbReference>
<evidence type="ECO:0000313" key="18">
    <source>
        <dbReference type="Proteomes" id="UP001623591"/>
    </source>
</evidence>
<dbReference type="InterPro" id="IPR036097">
    <property type="entry name" value="HisK_dim/P_sf"/>
</dbReference>
<dbReference type="Gene3D" id="3.30.450.20">
    <property type="entry name" value="PAS domain"/>
    <property type="match status" value="1"/>
</dbReference>
<dbReference type="Gene3D" id="6.10.340.10">
    <property type="match status" value="1"/>
</dbReference>
<dbReference type="EMBL" id="JBJHZZ010000004">
    <property type="protein sequence ID" value="MFL0247066.1"/>
    <property type="molecule type" value="Genomic_DNA"/>
</dbReference>
<evidence type="ECO:0000313" key="17">
    <source>
        <dbReference type="EMBL" id="MFL0247066.1"/>
    </source>
</evidence>
<keyword evidence="9" id="KW-0067">ATP-binding</keyword>
<evidence type="ECO:0000256" key="8">
    <source>
        <dbReference type="ARBA" id="ARBA00022777"/>
    </source>
</evidence>
<dbReference type="InterPro" id="IPR004358">
    <property type="entry name" value="Sig_transdc_His_kin-like_C"/>
</dbReference>
<comment type="caution">
    <text evidence="17">The sequence shown here is derived from an EMBL/GenBank/DDBJ whole genome shotgun (WGS) entry which is preliminary data.</text>
</comment>
<dbReference type="Pfam" id="PF13188">
    <property type="entry name" value="PAS_8"/>
    <property type="match status" value="1"/>
</dbReference>
<dbReference type="PROSITE" id="PS50885">
    <property type="entry name" value="HAMP"/>
    <property type="match status" value="1"/>
</dbReference>
<dbReference type="InterPro" id="IPR003594">
    <property type="entry name" value="HATPase_dom"/>
</dbReference>
<feature type="transmembrane region" description="Helical" evidence="13">
    <location>
        <begin position="154"/>
        <end position="172"/>
    </location>
</feature>
<keyword evidence="11" id="KW-0902">Two-component regulatory system</keyword>
<evidence type="ECO:0000256" key="4">
    <source>
        <dbReference type="ARBA" id="ARBA00022553"/>
    </source>
</evidence>
<dbReference type="PROSITE" id="PS50109">
    <property type="entry name" value="HIS_KIN"/>
    <property type="match status" value="1"/>
</dbReference>
<evidence type="ECO:0000256" key="11">
    <source>
        <dbReference type="ARBA" id="ARBA00023012"/>
    </source>
</evidence>
<dbReference type="InterPro" id="IPR003660">
    <property type="entry name" value="HAMP_dom"/>
</dbReference>